<reference evidence="1 2" key="1">
    <citation type="submission" date="2024-06" db="EMBL/GenBank/DDBJ databases">
        <title>Genomic Encyclopedia of Type Strains, Phase IV (KMG-IV): sequencing the most valuable type-strain genomes for metagenomic binning, comparative biology and taxonomic classification.</title>
        <authorList>
            <person name="Goeker M."/>
        </authorList>
    </citation>
    <scope>NUCLEOTIDE SEQUENCE [LARGE SCALE GENOMIC DNA]</scope>
    <source>
        <strain evidence="1 2">DSM 17253</strain>
    </source>
</reference>
<keyword evidence="2" id="KW-1185">Reference proteome</keyword>
<name>A0ABV2EXC7_9BACL</name>
<evidence type="ECO:0000313" key="2">
    <source>
        <dbReference type="Proteomes" id="UP001549098"/>
    </source>
</evidence>
<dbReference type="EMBL" id="JBEPLV010000001">
    <property type="protein sequence ID" value="MET3544268.1"/>
    <property type="molecule type" value="Genomic_DNA"/>
</dbReference>
<comment type="caution">
    <text evidence="1">The sequence shown here is derived from an EMBL/GenBank/DDBJ whole genome shotgun (WGS) entry which is preliminary data.</text>
</comment>
<protein>
    <submittedName>
        <fullName evidence="1">ABC-type glycerol-3-phosphate transport system substrate-binding protein</fullName>
    </submittedName>
</protein>
<dbReference type="Proteomes" id="UP001549098">
    <property type="component" value="Unassembled WGS sequence"/>
</dbReference>
<organism evidence="1 2">
    <name type="scientific">Paenibacillus favisporus</name>
    <dbReference type="NCBI Taxonomy" id="221028"/>
    <lineage>
        <taxon>Bacteria</taxon>
        <taxon>Bacillati</taxon>
        <taxon>Bacillota</taxon>
        <taxon>Bacilli</taxon>
        <taxon>Bacillales</taxon>
        <taxon>Paenibacillaceae</taxon>
        <taxon>Paenibacillus</taxon>
    </lineage>
</organism>
<dbReference type="RefSeq" id="WP_354495035.1">
    <property type="nucleotide sequence ID" value="NZ_JBEPLV010000001.1"/>
</dbReference>
<dbReference type="Gene3D" id="3.40.190.10">
    <property type="entry name" value="Periplasmic binding protein-like II"/>
    <property type="match status" value="1"/>
</dbReference>
<dbReference type="PROSITE" id="PS51257">
    <property type="entry name" value="PROKAR_LIPOPROTEIN"/>
    <property type="match status" value="1"/>
</dbReference>
<dbReference type="SUPFAM" id="SSF53850">
    <property type="entry name" value="Periplasmic binding protein-like II"/>
    <property type="match status" value="1"/>
</dbReference>
<sequence>MRRNHWGYTFMLSLLGLSILLAGCTVSGKGTGSSQEITVWSFTDEANYAIDKFEKKYPGVKVNFVNIPGNFYITKLKSASADGFQGTGRVHARKRKYP</sequence>
<proteinExistence type="predicted"/>
<gene>
    <name evidence="1" type="ORF">ABID47_000862</name>
</gene>
<evidence type="ECO:0000313" key="1">
    <source>
        <dbReference type="EMBL" id="MET3544268.1"/>
    </source>
</evidence>
<accession>A0ABV2EXC7</accession>